<dbReference type="EMBL" id="CP077074">
    <property type="protein sequence ID" value="QXH37913.1"/>
    <property type="molecule type" value="Genomic_DNA"/>
</dbReference>
<protein>
    <submittedName>
        <fullName evidence="1">Uncharacterized protein</fullName>
    </submittedName>
</protein>
<reference evidence="1" key="1">
    <citation type="submission" date="2021-06" db="EMBL/GenBank/DDBJ databases">
        <title>Updating the genus Pseudomonas: Description of 43 new species and partition of the Pseudomonas putida group.</title>
        <authorList>
            <person name="Girard L."/>
            <person name="Lood C."/>
            <person name="Vandamme P."/>
            <person name="Rokni-Zadeh H."/>
            <person name="van Noort V."/>
            <person name="Hofte M."/>
            <person name="Lavigne R."/>
            <person name="De Mot R."/>
        </authorList>
    </citation>
    <scope>NUCLEOTIDE SEQUENCE</scope>
    <source>
        <strain evidence="1">CMR12a</strain>
    </source>
</reference>
<organism evidence="1 2">
    <name type="scientific">Pseudomonas sessilinigenes</name>
    <dbReference type="NCBI Taxonomy" id="658629"/>
    <lineage>
        <taxon>Bacteria</taxon>
        <taxon>Pseudomonadati</taxon>
        <taxon>Pseudomonadota</taxon>
        <taxon>Gammaproteobacteria</taxon>
        <taxon>Pseudomonadales</taxon>
        <taxon>Pseudomonadaceae</taxon>
        <taxon>Pseudomonas</taxon>
    </lineage>
</organism>
<name>A0ABX8MH34_9PSED</name>
<dbReference type="RefSeq" id="WP_124346935.1">
    <property type="nucleotide sequence ID" value="NZ_CP027706.1"/>
</dbReference>
<evidence type="ECO:0000313" key="2">
    <source>
        <dbReference type="Proteomes" id="UP000693952"/>
    </source>
</evidence>
<dbReference type="Proteomes" id="UP000693952">
    <property type="component" value="Chromosome"/>
</dbReference>
<keyword evidence="2" id="KW-1185">Reference proteome</keyword>
<gene>
    <name evidence="1" type="ORF">KSS89_16615</name>
</gene>
<accession>A0ABX8MH34</accession>
<sequence>MSRSSASKSIRPVTLQMLRTRLGTIIRRNEALTNKQLMLCLDGQKYPVDSDNLKISDDGVIELELYQPNAAVAAIAYALANPCESPLDFLRCWNSGDFEAIRQEWDDVPEEVFIGADPLHKVMEDRS</sequence>
<proteinExistence type="predicted"/>
<evidence type="ECO:0000313" key="1">
    <source>
        <dbReference type="EMBL" id="QXH37913.1"/>
    </source>
</evidence>